<organism evidence="1 2">
    <name type="scientific">Stentor coeruleus</name>
    <dbReference type="NCBI Taxonomy" id="5963"/>
    <lineage>
        <taxon>Eukaryota</taxon>
        <taxon>Sar</taxon>
        <taxon>Alveolata</taxon>
        <taxon>Ciliophora</taxon>
        <taxon>Postciliodesmatophora</taxon>
        <taxon>Heterotrichea</taxon>
        <taxon>Heterotrichida</taxon>
        <taxon>Stentoridae</taxon>
        <taxon>Stentor</taxon>
    </lineage>
</organism>
<proteinExistence type="predicted"/>
<sequence>MSSEFYDEDQAVKELKAKLKNIRDSITPLIKNGAVEPAAVPKNIREEIVQIFDEHGGIDLLSNLTKLAYSTINNWHRRWLYNPYIYRTPFEYKQRRSNALIRKVLDPEEKPEKLTKSQQVILPESSIAARIKQKITAEQESMVKKIKVLMESKIKQGLELDGEVEEQVKALYTQIQDSREVAILLGIDKNVIDEWVFDMDYE</sequence>
<gene>
    <name evidence="1" type="ORF">SteCoe_27830</name>
</gene>
<dbReference type="OrthoDB" id="324069at2759"/>
<comment type="caution">
    <text evidence="1">The sequence shown here is derived from an EMBL/GenBank/DDBJ whole genome shotgun (WGS) entry which is preliminary data.</text>
</comment>
<dbReference type="AlphaFoldDB" id="A0A1R2B9P7"/>
<protein>
    <submittedName>
        <fullName evidence="1">Uncharacterized protein</fullName>
    </submittedName>
</protein>
<evidence type="ECO:0000313" key="2">
    <source>
        <dbReference type="Proteomes" id="UP000187209"/>
    </source>
</evidence>
<dbReference type="Proteomes" id="UP000187209">
    <property type="component" value="Unassembled WGS sequence"/>
</dbReference>
<name>A0A1R2B9P7_9CILI</name>
<accession>A0A1R2B9P7</accession>
<keyword evidence="2" id="KW-1185">Reference proteome</keyword>
<reference evidence="1 2" key="1">
    <citation type="submission" date="2016-11" db="EMBL/GenBank/DDBJ databases">
        <title>The macronuclear genome of Stentor coeruleus: a giant cell with tiny introns.</title>
        <authorList>
            <person name="Slabodnick M."/>
            <person name="Ruby J.G."/>
            <person name="Reiff S.B."/>
            <person name="Swart E.C."/>
            <person name="Gosai S."/>
            <person name="Prabakaran S."/>
            <person name="Witkowska E."/>
            <person name="Larue G.E."/>
            <person name="Fisher S."/>
            <person name="Freeman R.M."/>
            <person name="Gunawardena J."/>
            <person name="Chu W."/>
            <person name="Stover N.A."/>
            <person name="Gregory B.D."/>
            <person name="Nowacki M."/>
            <person name="Derisi J."/>
            <person name="Roy S.W."/>
            <person name="Marshall W.F."/>
            <person name="Sood P."/>
        </authorList>
    </citation>
    <scope>NUCLEOTIDE SEQUENCE [LARGE SCALE GENOMIC DNA]</scope>
    <source>
        <strain evidence="1">WM001</strain>
    </source>
</reference>
<dbReference type="EMBL" id="MPUH01000819">
    <property type="protein sequence ID" value="OMJ73467.1"/>
    <property type="molecule type" value="Genomic_DNA"/>
</dbReference>
<evidence type="ECO:0000313" key="1">
    <source>
        <dbReference type="EMBL" id="OMJ73467.1"/>
    </source>
</evidence>